<accession>A0A8X6G7I5</accession>
<dbReference type="InterPro" id="IPR047664">
    <property type="entry name" value="SWEET"/>
</dbReference>
<dbReference type="Gene3D" id="1.20.1280.290">
    <property type="match status" value="2"/>
</dbReference>
<keyword evidence="4 13" id="KW-0813">Transport</keyword>
<evidence type="ECO:0000256" key="3">
    <source>
        <dbReference type="ARBA" id="ARBA00007809"/>
    </source>
</evidence>
<dbReference type="InterPro" id="IPR004316">
    <property type="entry name" value="SWEET_rpt"/>
</dbReference>
<evidence type="ECO:0000256" key="4">
    <source>
        <dbReference type="ARBA" id="ARBA00022448"/>
    </source>
</evidence>
<evidence type="ECO:0000256" key="5">
    <source>
        <dbReference type="ARBA" id="ARBA00022475"/>
    </source>
</evidence>
<evidence type="ECO:0000256" key="2">
    <source>
        <dbReference type="ARBA" id="ARBA00004653"/>
    </source>
</evidence>
<evidence type="ECO:0000256" key="1">
    <source>
        <dbReference type="ARBA" id="ARBA00004651"/>
    </source>
</evidence>
<evidence type="ECO:0000256" key="7">
    <source>
        <dbReference type="ARBA" id="ARBA00022692"/>
    </source>
</evidence>
<protein>
    <recommendedName>
        <fullName evidence="13">Sugar transporter SWEET</fullName>
    </recommendedName>
</protein>
<proteinExistence type="inferred from homology"/>
<evidence type="ECO:0000256" key="6">
    <source>
        <dbReference type="ARBA" id="ARBA00022597"/>
    </source>
</evidence>
<dbReference type="Proteomes" id="UP000887116">
    <property type="component" value="Unassembled WGS sequence"/>
</dbReference>
<keyword evidence="11 13" id="KW-0472">Membrane</keyword>
<feature type="transmembrane region" description="Helical" evidence="13">
    <location>
        <begin position="175"/>
        <end position="196"/>
    </location>
</feature>
<feature type="transmembrane region" description="Helical" evidence="13">
    <location>
        <begin position="146"/>
        <end position="163"/>
    </location>
</feature>
<dbReference type="GO" id="GO:0005886">
    <property type="term" value="C:plasma membrane"/>
    <property type="evidence" value="ECO:0007669"/>
    <property type="project" value="UniProtKB-SubCell"/>
</dbReference>
<sequence length="274" mass="30700">MKFLKTKIHSRKFIKFGINKQKHWIDSCYFVRCSHKVVSCQLKGGTHRCSQKDMDLKSIVGKAATVCTIAVFLAGTEICRKIWHKKSTCDISALPFLCGLMSCSIWLRYGLLINDSALIVVNATGSTLQILYLMWYAKFNTSKGSYYKQLAIAISIIGFLYYYTTYYAEGEEARYVAGIAACTAGVLFMGSPLSAMAHVLKTKNVDTLPFPMILSTFIMATLWLCYGVLTNDLFVQVPNFLGALLALSQLFLFAIYSNKKPYYELGMTTSKAII</sequence>
<evidence type="ECO:0000256" key="11">
    <source>
        <dbReference type="ARBA" id="ARBA00023136"/>
    </source>
</evidence>
<evidence type="ECO:0000256" key="10">
    <source>
        <dbReference type="ARBA" id="ARBA00023034"/>
    </source>
</evidence>
<dbReference type="EMBL" id="BMAO01014900">
    <property type="protein sequence ID" value="GFQ97927.1"/>
    <property type="molecule type" value="Genomic_DNA"/>
</dbReference>
<feature type="transmembrane region" description="Helical" evidence="13">
    <location>
        <begin position="208"/>
        <end position="229"/>
    </location>
</feature>
<feature type="transmembrane region" description="Helical" evidence="13">
    <location>
        <begin position="117"/>
        <end position="134"/>
    </location>
</feature>
<dbReference type="AlphaFoldDB" id="A0A8X6G7I5"/>
<comment type="function">
    <text evidence="13">Mediates sugar transport across membranes.</text>
</comment>
<comment type="similarity">
    <text evidence="3 13">Belongs to the SWEET sugar transporter family.</text>
</comment>
<dbReference type="OrthoDB" id="409725at2759"/>
<keyword evidence="6 13" id="KW-0762">Sugar transport</keyword>
<gene>
    <name evidence="14" type="primary">slv</name>
    <name evidence="14" type="ORF">TNCT_118041</name>
</gene>
<keyword evidence="9 13" id="KW-1133">Transmembrane helix</keyword>
<comment type="caution">
    <text evidence="14">The sequence shown here is derived from an EMBL/GenBank/DDBJ whole genome shotgun (WGS) entry which is preliminary data.</text>
</comment>
<evidence type="ECO:0000313" key="15">
    <source>
        <dbReference type="Proteomes" id="UP000887116"/>
    </source>
</evidence>
<dbReference type="PANTHER" id="PTHR10791">
    <property type="entry name" value="RAG1-ACTIVATING PROTEIN 1"/>
    <property type="match status" value="1"/>
</dbReference>
<keyword evidence="8" id="KW-0677">Repeat</keyword>
<evidence type="ECO:0000256" key="8">
    <source>
        <dbReference type="ARBA" id="ARBA00022737"/>
    </source>
</evidence>
<keyword evidence="7 13" id="KW-0812">Transmembrane</keyword>
<comment type="subcellular location">
    <subcellularLocation>
        <location evidence="1">Cell membrane</location>
        <topology evidence="1">Multi-pass membrane protein</topology>
    </subcellularLocation>
    <subcellularLocation>
        <location evidence="2">Golgi apparatus membrane</location>
        <topology evidence="2">Multi-pass membrane protein</topology>
    </subcellularLocation>
</comment>
<comment type="function">
    <text evidence="12">Mediates both low-affinity uptake and efflux of sugar across the membrane.</text>
</comment>
<feature type="transmembrane region" description="Helical" evidence="13">
    <location>
        <begin position="235"/>
        <end position="256"/>
    </location>
</feature>
<keyword evidence="15" id="KW-1185">Reference proteome</keyword>
<organism evidence="14 15">
    <name type="scientific">Trichonephila clavata</name>
    <name type="common">Joro spider</name>
    <name type="synonym">Nephila clavata</name>
    <dbReference type="NCBI Taxonomy" id="2740835"/>
    <lineage>
        <taxon>Eukaryota</taxon>
        <taxon>Metazoa</taxon>
        <taxon>Ecdysozoa</taxon>
        <taxon>Arthropoda</taxon>
        <taxon>Chelicerata</taxon>
        <taxon>Arachnida</taxon>
        <taxon>Araneae</taxon>
        <taxon>Araneomorphae</taxon>
        <taxon>Entelegynae</taxon>
        <taxon>Araneoidea</taxon>
        <taxon>Nephilidae</taxon>
        <taxon>Trichonephila</taxon>
    </lineage>
</organism>
<evidence type="ECO:0000256" key="9">
    <source>
        <dbReference type="ARBA" id="ARBA00022989"/>
    </source>
</evidence>
<comment type="caution">
    <text evidence="13">Lacks conserved residue(s) required for the propagation of feature annotation.</text>
</comment>
<evidence type="ECO:0000256" key="12">
    <source>
        <dbReference type="ARBA" id="ARBA00055578"/>
    </source>
</evidence>
<evidence type="ECO:0000256" key="13">
    <source>
        <dbReference type="RuleBase" id="RU910715"/>
    </source>
</evidence>
<dbReference type="FunFam" id="1.20.1280.290:FF:000004">
    <property type="entry name" value="Sugar transporter SWEET"/>
    <property type="match status" value="1"/>
</dbReference>
<reference evidence="14" key="1">
    <citation type="submission" date="2020-07" db="EMBL/GenBank/DDBJ databases">
        <title>Multicomponent nature underlies the extraordinary mechanical properties of spider dragline silk.</title>
        <authorList>
            <person name="Kono N."/>
            <person name="Nakamura H."/>
            <person name="Mori M."/>
            <person name="Yoshida Y."/>
            <person name="Ohtoshi R."/>
            <person name="Malay A.D."/>
            <person name="Moran D.A.P."/>
            <person name="Tomita M."/>
            <person name="Numata K."/>
            <person name="Arakawa K."/>
        </authorList>
    </citation>
    <scope>NUCLEOTIDE SEQUENCE</scope>
</reference>
<dbReference type="PANTHER" id="PTHR10791:SF112">
    <property type="entry name" value="SUGAR TRANSPORTER SWEET1"/>
    <property type="match status" value="1"/>
</dbReference>
<evidence type="ECO:0000313" key="14">
    <source>
        <dbReference type="EMBL" id="GFQ97927.1"/>
    </source>
</evidence>
<name>A0A8X6G7I5_TRICU</name>
<feature type="transmembrane region" description="Helical" evidence="13">
    <location>
        <begin position="91"/>
        <end position="111"/>
    </location>
</feature>
<keyword evidence="10" id="KW-0333">Golgi apparatus</keyword>
<dbReference type="GO" id="GO:0051119">
    <property type="term" value="F:sugar transmembrane transporter activity"/>
    <property type="evidence" value="ECO:0007669"/>
    <property type="project" value="InterPro"/>
</dbReference>
<dbReference type="FunFam" id="1.20.1280.290:FF:000010">
    <property type="entry name" value="Sugar transporter SWEET"/>
    <property type="match status" value="1"/>
</dbReference>
<dbReference type="GO" id="GO:0000139">
    <property type="term" value="C:Golgi membrane"/>
    <property type="evidence" value="ECO:0007669"/>
    <property type="project" value="UniProtKB-SubCell"/>
</dbReference>
<keyword evidence="5" id="KW-1003">Cell membrane</keyword>
<dbReference type="Pfam" id="PF03083">
    <property type="entry name" value="MtN3_slv"/>
    <property type="match status" value="2"/>
</dbReference>